<feature type="region of interest" description="Disordered" evidence="1">
    <location>
        <begin position="141"/>
        <end position="160"/>
    </location>
</feature>
<accession>A0ABR2DP87</accession>
<evidence type="ECO:0000259" key="2">
    <source>
        <dbReference type="PROSITE" id="PS50235"/>
    </source>
</evidence>
<name>A0ABR2DP87_9ROSI</name>
<dbReference type="Pfam" id="PF00443">
    <property type="entry name" value="UCH"/>
    <property type="match status" value="1"/>
</dbReference>
<evidence type="ECO:0000313" key="3">
    <source>
        <dbReference type="EMBL" id="KAK8543084.1"/>
    </source>
</evidence>
<evidence type="ECO:0000256" key="1">
    <source>
        <dbReference type="SAM" id="MobiDB-lite"/>
    </source>
</evidence>
<keyword evidence="4" id="KW-1185">Reference proteome</keyword>
<dbReference type="InterPro" id="IPR028889">
    <property type="entry name" value="USP"/>
</dbReference>
<proteinExistence type="predicted"/>
<dbReference type="PANTHER" id="PTHR24006:SF937">
    <property type="entry name" value="UBIQUITIN CARBOXYL-TERMINAL HYDROLASE"/>
    <property type="match status" value="1"/>
</dbReference>
<dbReference type="InterPro" id="IPR001394">
    <property type="entry name" value="Peptidase_C19_UCH"/>
</dbReference>
<organism evidence="3 4">
    <name type="scientific">Hibiscus sabdariffa</name>
    <name type="common">roselle</name>
    <dbReference type="NCBI Taxonomy" id="183260"/>
    <lineage>
        <taxon>Eukaryota</taxon>
        <taxon>Viridiplantae</taxon>
        <taxon>Streptophyta</taxon>
        <taxon>Embryophyta</taxon>
        <taxon>Tracheophyta</taxon>
        <taxon>Spermatophyta</taxon>
        <taxon>Magnoliopsida</taxon>
        <taxon>eudicotyledons</taxon>
        <taxon>Gunneridae</taxon>
        <taxon>Pentapetalae</taxon>
        <taxon>rosids</taxon>
        <taxon>malvids</taxon>
        <taxon>Malvales</taxon>
        <taxon>Malvaceae</taxon>
        <taxon>Malvoideae</taxon>
        <taxon>Hibiscus</taxon>
    </lineage>
</organism>
<dbReference type="PROSITE" id="PS50235">
    <property type="entry name" value="USP_3"/>
    <property type="match status" value="1"/>
</dbReference>
<reference evidence="3 4" key="1">
    <citation type="journal article" date="2024" name="G3 (Bethesda)">
        <title>Genome assembly of Hibiscus sabdariffa L. provides insights into metabolisms of medicinal natural products.</title>
        <authorList>
            <person name="Kim T."/>
        </authorList>
    </citation>
    <scope>NUCLEOTIDE SEQUENCE [LARGE SCALE GENOMIC DNA]</scope>
    <source>
        <strain evidence="3">TK-2024</strain>
        <tissue evidence="3">Old leaves</tissue>
    </source>
</reference>
<dbReference type="InterPro" id="IPR038765">
    <property type="entry name" value="Papain-like_cys_pep_sf"/>
</dbReference>
<dbReference type="SUPFAM" id="SSF54001">
    <property type="entry name" value="Cysteine proteinases"/>
    <property type="match status" value="1"/>
</dbReference>
<gene>
    <name evidence="3" type="ORF">V6N12_015652</name>
</gene>
<protein>
    <recommendedName>
        <fullName evidence="2">USP domain-containing protein</fullName>
    </recommendedName>
</protein>
<comment type="caution">
    <text evidence="3">The sequence shown here is derived from an EMBL/GenBank/DDBJ whole genome shotgun (WGS) entry which is preliminary data.</text>
</comment>
<sequence>MRRWDCLLLWLGYDQKLHCHNCREPRDTSKQPSIKRPPLVPCLHVDRFEHSLVQKASRKIDQYLQFPFSWDMVPYLSSSTIRSRIEYENTDSSAEYNVFAVLGHSGMPESGHYVMYLRLKSFTVLHVTCCSMYRNYFTTKHDDLSSPRRDPCPPSVAHSVDGEVESRPWCRRFHQAKAK</sequence>
<dbReference type="EMBL" id="JBBPBM010000024">
    <property type="protein sequence ID" value="KAK8543084.1"/>
    <property type="molecule type" value="Genomic_DNA"/>
</dbReference>
<dbReference type="InterPro" id="IPR050164">
    <property type="entry name" value="Peptidase_C19"/>
</dbReference>
<feature type="domain" description="USP" evidence="2">
    <location>
        <begin position="1"/>
        <end position="179"/>
    </location>
</feature>
<feature type="compositionally biased region" description="Basic and acidic residues" evidence="1">
    <location>
        <begin position="141"/>
        <end position="151"/>
    </location>
</feature>
<evidence type="ECO:0000313" key="4">
    <source>
        <dbReference type="Proteomes" id="UP001472677"/>
    </source>
</evidence>
<dbReference type="PANTHER" id="PTHR24006">
    <property type="entry name" value="UBIQUITIN CARBOXYL-TERMINAL HYDROLASE"/>
    <property type="match status" value="1"/>
</dbReference>
<dbReference type="Proteomes" id="UP001472677">
    <property type="component" value="Unassembled WGS sequence"/>
</dbReference>
<dbReference type="Gene3D" id="3.90.70.10">
    <property type="entry name" value="Cysteine proteinases"/>
    <property type="match status" value="1"/>
</dbReference>